<accession>A0A973ZZY9</accession>
<evidence type="ECO:0000313" key="2">
    <source>
        <dbReference type="EMBL" id="NVI42972.1"/>
    </source>
</evidence>
<feature type="region of interest" description="Disordered" evidence="1">
    <location>
        <begin position="1"/>
        <end position="23"/>
    </location>
</feature>
<gene>
    <name evidence="2" type="ORF">HAP48_007855</name>
</gene>
<dbReference type="AlphaFoldDB" id="A0A973ZZY9"/>
<sequence length="75" mass="8369">MKNNDGTYDAGRYGNDRAGTPIRETPKARIATANNMAILMKIEANGIASWVNHPQLWDVYSQRSQPETCRSFVGI</sequence>
<evidence type="ECO:0000256" key="1">
    <source>
        <dbReference type="SAM" id="MobiDB-lite"/>
    </source>
</evidence>
<reference evidence="2" key="1">
    <citation type="submission" date="2020-06" db="EMBL/GenBank/DDBJ databases">
        <title>Whole Genome Sequence of Bradyrhizobium sp. Strain 1S1.</title>
        <authorList>
            <person name="Bromfield E.S.P."/>
            <person name="Cloutier S."/>
        </authorList>
    </citation>
    <scope>NUCLEOTIDE SEQUENCE [LARGE SCALE GENOMIC DNA]</scope>
    <source>
        <strain evidence="2">1S1</strain>
    </source>
</reference>
<protein>
    <submittedName>
        <fullName evidence="2">Uncharacterized protein</fullName>
    </submittedName>
</protein>
<comment type="caution">
    <text evidence="2">The sequence shown here is derived from an EMBL/GenBank/DDBJ whole genome shotgun (WGS) entry which is preliminary data.</text>
</comment>
<proteinExistence type="predicted"/>
<organism evidence="2">
    <name type="scientific">Bradyrhizobium septentrionale</name>
    <dbReference type="NCBI Taxonomy" id="1404411"/>
    <lineage>
        <taxon>Bacteria</taxon>
        <taxon>Pseudomonadati</taxon>
        <taxon>Pseudomonadota</taxon>
        <taxon>Alphaproteobacteria</taxon>
        <taxon>Hyphomicrobiales</taxon>
        <taxon>Nitrobacteraceae</taxon>
        <taxon>Bradyrhizobium</taxon>
    </lineage>
</organism>
<dbReference type="EMBL" id="JAAOLE020000001">
    <property type="protein sequence ID" value="NVI42972.1"/>
    <property type="molecule type" value="Genomic_DNA"/>
</dbReference>
<dbReference type="RefSeq" id="WP_156929034.1">
    <property type="nucleotide sequence ID" value="NZ_CP088285.1"/>
</dbReference>
<name>A0A973ZZY9_9BRAD</name>